<feature type="repeat" description="PPR" evidence="4">
    <location>
        <begin position="376"/>
        <end position="410"/>
    </location>
</feature>
<evidence type="ECO:0000256" key="2">
    <source>
        <dbReference type="ARBA" id="ARBA00022737"/>
    </source>
</evidence>
<evidence type="ECO:0008006" key="7">
    <source>
        <dbReference type="Google" id="ProtNLM"/>
    </source>
</evidence>
<evidence type="ECO:0000313" key="6">
    <source>
        <dbReference type="Proteomes" id="UP000019116"/>
    </source>
</evidence>
<feature type="repeat" description="PPR" evidence="4">
    <location>
        <begin position="517"/>
        <end position="551"/>
    </location>
</feature>
<dbReference type="STRING" id="4565.A0A3B5ZPF5"/>
<sequence length="657" mass="72851">MRPCRTPLLDSTSPLSVLLLDHLHRNRPSPPPSASPPSAIWSPIAAFAAATKRARAGTLSPEDAHHLFDELLRQSIPVPNRFLNGFLAALARAPVSEACGDGPALTVALFNRLCREEAGPCVEPPTYYTYSILMDSCCRVGRPDLGLAFFGRLLKSGLKADQITASSLLMCLCDAGRTNEAVDVLLHRISELGCEPNVIPYNIVLKSLCDSSRSQRALDLLQMMAQRACCSPNVVSYNTVIQGLFKEGQVGARDKAKLVLRHMVGNSVRPDMYTWNSFMGSLRKQGRSKEATQLFDYMAAKGHKPDVVMYSTLLHGYATEGCFTDMINRFNSMEGNGIVANSRVFNILIDAYAKRGMMHEAMLIFTEMREQRVSPDTFTYGIIIAALCRMGRLSDAMEKLNEMVATGLQPDEAVYYSLIQGFCTHDDLVKAKELVSEMMTKGIPRPNIVFFNSVIARLCKEGRVKDAHGIFDLAMNIGERPNVITFNSLIHGYSLVGKMAKAFGVLDDMESVGIEPDVVTYTTLRHGYSRNRRTASAKKMFHEMIGSGTMEKKEANNLVAAISANGLVPNASTYGVIIRHVLKEGLVDEADNMFSSMDNTSSCAPSSHLLNDISLFYRKKDEQKRFSSYLLYDWMHLKGNSGRRPAQFLPMFEYSFN</sequence>
<dbReference type="Pfam" id="PF13041">
    <property type="entry name" value="PPR_2"/>
    <property type="match status" value="4"/>
</dbReference>
<dbReference type="Gene3D" id="1.25.40.10">
    <property type="entry name" value="Tetratricopeptide repeat domain"/>
    <property type="match status" value="5"/>
</dbReference>
<dbReference type="SMR" id="A0A3B5ZPF5"/>
<dbReference type="EnsemblPlants" id="TraesCS1D02G076900.1">
    <property type="protein sequence ID" value="TraesCS1D02G076900.1"/>
    <property type="gene ID" value="TraesCS1D02G076900"/>
</dbReference>
<organism evidence="5">
    <name type="scientific">Triticum aestivum</name>
    <name type="common">Wheat</name>
    <dbReference type="NCBI Taxonomy" id="4565"/>
    <lineage>
        <taxon>Eukaryota</taxon>
        <taxon>Viridiplantae</taxon>
        <taxon>Streptophyta</taxon>
        <taxon>Embryophyta</taxon>
        <taxon>Tracheophyta</taxon>
        <taxon>Spermatophyta</taxon>
        <taxon>Magnoliopsida</taxon>
        <taxon>Liliopsida</taxon>
        <taxon>Poales</taxon>
        <taxon>Poaceae</taxon>
        <taxon>BOP clade</taxon>
        <taxon>Pooideae</taxon>
        <taxon>Triticodae</taxon>
        <taxon>Triticeae</taxon>
        <taxon>Triticinae</taxon>
        <taxon>Triticum</taxon>
    </lineage>
</organism>
<dbReference type="AlphaFoldDB" id="A0A3B5ZPF5"/>
<dbReference type="Gramene" id="TraesCLE_scaffold_087081_01G000200.1">
    <property type="protein sequence ID" value="TraesCLE_scaffold_087081_01G000200.1"/>
    <property type="gene ID" value="TraesCLE_scaffold_087081_01G000200"/>
</dbReference>
<feature type="repeat" description="PPR" evidence="4">
    <location>
        <begin position="482"/>
        <end position="516"/>
    </location>
</feature>
<name>A0A3B5ZPF5_WHEAT</name>
<evidence type="ECO:0000256" key="1">
    <source>
        <dbReference type="ARBA" id="ARBA00007626"/>
    </source>
</evidence>
<dbReference type="Proteomes" id="UP000019116">
    <property type="component" value="Chromosome 1D"/>
</dbReference>
<dbReference type="PANTHER" id="PTHR47938">
    <property type="entry name" value="RESPIRATORY COMPLEX I CHAPERONE (CIA84), PUTATIVE (AFU_ORTHOLOGUE AFUA_2G06020)-RELATED"/>
    <property type="match status" value="1"/>
</dbReference>
<reference evidence="5" key="2">
    <citation type="submission" date="2018-10" db="UniProtKB">
        <authorList>
            <consortium name="EnsemblPlants"/>
        </authorList>
    </citation>
    <scope>IDENTIFICATION</scope>
</reference>
<proteinExistence type="inferred from homology"/>
<feature type="repeat" description="PPR" evidence="4">
    <location>
        <begin position="306"/>
        <end position="340"/>
    </location>
</feature>
<dbReference type="NCBIfam" id="TIGR00756">
    <property type="entry name" value="PPR"/>
    <property type="match status" value="11"/>
</dbReference>
<feature type="repeat" description="PPR" evidence="4">
    <location>
        <begin position="271"/>
        <end position="305"/>
    </location>
</feature>
<dbReference type="Gramene" id="TraesWEE_scaffold_118624_01G000200.1">
    <property type="protein sequence ID" value="TraesWEE_scaffold_118624_01G000200.1"/>
    <property type="gene ID" value="TraesWEE_scaffold_118624_01G000200"/>
</dbReference>
<feature type="repeat" description="PPR" evidence="4">
    <location>
        <begin position="161"/>
        <end position="196"/>
    </location>
</feature>
<evidence type="ECO:0000256" key="4">
    <source>
        <dbReference type="PROSITE-ProRule" id="PRU00708"/>
    </source>
</evidence>
<feature type="repeat" description="PPR" evidence="4">
    <location>
        <begin position="341"/>
        <end position="375"/>
    </location>
</feature>
<reference evidence="5" key="1">
    <citation type="submission" date="2018-08" db="EMBL/GenBank/DDBJ databases">
        <authorList>
            <person name="Rossello M."/>
        </authorList>
    </citation>
    <scope>NUCLEOTIDE SEQUENCE [LARGE SCALE GENOMIC DNA]</scope>
    <source>
        <strain evidence="5">cv. Chinese Spring</strain>
    </source>
</reference>
<accession>A0A3B5ZPF5</accession>
<comment type="similarity">
    <text evidence="1">Belongs to the PPR family. P subfamily.</text>
</comment>
<dbReference type="PROSITE" id="PS51375">
    <property type="entry name" value="PPR"/>
    <property type="match status" value="12"/>
</dbReference>
<feature type="repeat" description="PPR" evidence="4">
    <location>
        <begin position="126"/>
        <end position="160"/>
    </location>
</feature>
<feature type="repeat" description="PPR" evidence="4">
    <location>
        <begin position="197"/>
        <end position="231"/>
    </location>
</feature>
<keyword evidence="3" id="KW-0809">Transit peptide</keyword>
<keyword evidence="2" id="KW-0677">Repeat</keyword>
<feature type="repeat" description="PPR" evidence="4">
    <location>
        <begin position="233"/>
        <end position="270"/>
    </location>
</feature>
<dbReference type="Gramene" id="TraesKAR1D01G0047530.1">
    <property type="protein sequence ID" value="cds.TraesKAR1D01G0047530.1"/>
    <property type="gene ID" value="TraesKAR1D01G0047530"/>
</dbReference>
<keyword evidence="6" id="KW-1185">Reference proteome</keyword>
<evidence type="ECO:0000256" key="3">
    <source>
        <dbReference type="ARBA" id="ARBA00022946"/>
    </source>
</evidence>
<dbReference type="Pfam" id="PF01535">
    <property type="entry name" value="PPR"/>
    <property type="match status" value="3"/>
</dbReference>
<dbReference type="OrthoDB" id="1882346at2759"/>
<dbReference type="Gramene" id="TraesCS1D02G076900.1">
    <property type="protein sequence ID" value="TraesCS1D02G076900.1"/>
    <property type="gene ID" value="TraesCS1D02G076900"/>
</dbReference>
<dbReference type="Gramene" id="TraesROB_scaffold_098207_01G000100.1">
    <property type="protein sequence ID" value="TraesROB_scaffold_098207_01G000100.1"/>
    <property type="gene ID" value="TraesROB_scaffold_098207_01G000100"/>
</dbReference>
<feature type="repeat" description="PPR" evidence="4">
    <location>
        <begin position="411"/>
        <end position="445"/>
    </location>
</feature>
<feature type="repeat" description="PPR" evidence="4">
    <location>
        <begin position="447"/>
        <end position="481"/>
    </location>
</feature>
<dbReference type="InterPro" id="IPR011990">
    <property type="entry name" value="TPR-like_helical_dom_sf"/>
</dbReference>
<dbReference type="PANTHER" id="PTHR47938:SF7">
    <property type="entry name" value="PENTACOTRIPEPTIDE-REPEAT REGION OF PRORP DOMAIN-CONTAINING PROTEIN"/>
    <property type="match status" value="1"/>
</dbReference>
<evidence type="ECO:0000313" key="5">
    <source>
        <dbReference type="EnsemblPlants" id="TraesCS1D02G076900.1"/>
    </source>
</evidence>
<protein>
    <recommendedName>
        <fullName evidence="7">Pentacotripeptide-repeat region of PRORP domain-containing protein</fullName>
    </recommendedName>
</protein>
<dbReference type="Gramene" id="TraesCS1D03G0175800.1">
    <property type="protein sequence ID" value="TraesCS1D03G0175800.1.CDS"/>
    <property type="gene ID" value="TraesCS1D03G0175800"/>
</dbReference>
<dbReference type="Gramene" id="TraesCAD_scaffold_095783_01G000100.1">
    <property type="protein sequence ID" value="TraesCAD_scaffold_095783_01G000100.1"/>
    <property type="gene ID" value="TraesCAD_scaffold_095783_01G000100"/>
</dbReference>
<dbReference type="InterPro" id="IPR002885">
    <property type="entry name" value="PPR_rpt"/>
</dbReference>
<dbReference type="Pfam" id="PF13812">
    <property type="entry name" value="PPR_3"/>
    <property type="match status" value="1"/>
</dbReference>